<dbReference type="eggNOG" id="COG0451">
    <property type="taxonomic scope" value="Bacteria"/>
</dbReference>
<keyword evidence="2" id="KW-0456">Lyase</keyword>
<dbReference type="SUPFAM" id="SSF51735">
    <property type="entry name" value="NAD(P)-binding Rossmann-fold domains"/>
    <property type="match status" value="1"/>
</dbReference>
<dbReference type="AlphaFoldDB" id="K6YVT3"/>
<dbReference type="Gene3D" id="3.90.25.10">
    <property type="entry name" value="UDP-galactose 4-epimerase, domain 1"/>
    <property type="match status" value="1"/>
</dbReference>
<evidence type="ECO:0000259" key="1">
    <source>
        <dbReference type="Pfam" id="PF16363"/>
    </source>
</evidence>
<dbReference type="GO" id="GO:0047733">
    <property type="term" value="F:CDP-glucose 4,6-dehydratase activity"/>
    <property type="evidence" value="ECO:0007669"/>
    <property type="project" value="UniProtKB-EC"/>
</dbReference>
<keyword evidence="3" id="KW-1185">Reference proteome</keyword>
<reference evidence="2 3" key="1">
    <citation type="journal article" date="2017" name="Antonie Van Leeuwenhoek">
        <title>Rhizobium rhizosphaerae sp. nov., a novel species isolated from rice rhizosphere.</title>
        <authorList>
            <person name="Zhao J.J."/>
            <person name="Zhang J."/>
            <person name="Zhang R.J."/>
            <person name="Zhang C.W."/>
            <person name="Yin H.Q."/>
            <person name="Zhang X.X."/>
        </authorList>
    </citation>
    <scope>NUCLEOTIDE SEQUENCE [LARGE SCALE GENOMIC DNA]</scope>
    <source>
        <strain evidence="2 3">BSs20135</strain>
    </source>
</reference>
<dbReference type="EC" id="4.2.1.45" evidence="2"/>
<dbReference type="STRING" id="493475.GARC_3870"/>
<evidence type="ECO:0000313" key="3">
    <source>
        <dbReference type="Proteomes" id="UP000006327"/>
    </source>
</evidence>
<protein>
    <submittedName>
        <fullName evidence="2">CDP-glucose 4,6-dehydratase</fullName>
        <ecNumber evidence="2">4.2.1.45</ecNumber>
    </submittedName>
</protein>
<feature type="domain" description="NAD(P)-binding" evidence="1">
    <location>
        <begin position="14"/>
        <end position="280"/>
    </location>
</feature>
<gene>
    <name evidence="2" type="primary">rfbG</name>
    <name evidence="2" type="ORF">GARC_3870</name>
</gene>
<proteinExistence type="predicted"/>
<dbReference type="CDD" id="cd05252">
    <property type="entry name" value="CDP_GD_SDR_e"/>
    <property type="match status" value="1"/>
</dbReference>
<dbReference type="PANTHER" id="PTHR43000">
    <property type="entry name" value="DTDP-D-GLUCOSE 4,6-DEHYDRATASE-RELATED"/>
    <property type="match status" value="1"/>
</dbReference>
<evidence type="ECO:0000313" key="2">
    <source>
        <dbReference type="EMBL" id="GAC20823.1"/>
    </source>
</evidence>
<dbReference type="Pfam" id="PF16363">
    <property type="entry name" value="GDP_Man_Dehyd"/>
    <property type="match status" value="1"/>
</dbReference>
<organism evidence="2 3">
    <name type="scientific">Paraglaciecola arctica BSs20135</name>
    <dbReference type="NCBI Taxonomy" id="493475"/>
    <lineage>
        <taxon>Bacteria</taxon>
        <taxon>Pseudomonadati</taxon>
        <taxon>Pseudomonadota</taxon>
        <taxon>Gammaproteobacteria</taxon>
        <taxon>Alteromonadales</taxon>
        <taxon>Alteromonadaceae</taxon>
        <taxon>Paraglaciecola</taxon>
    </lineage>
</organism>
<dbReference type="OrthoDB" id="9779041at2"/>
<comment type="caution">
    <text evidence="2">The sequence shown here is derived from an EMBL/GenBank/DDBJ whole genome shotgun (WGS) entry which is preliminary data.</text>
</comment>
<dbReference type="RefSeq" id="WP_007623131.1">
    <property type="nucleotide sequence ID" value="NZ_BAEO01000056.1"/>
</dbReference>
<dbReference type="InterPro" id="IPR036291">
    <property type="entry name" value="NAD(P)-bd_dom_sf"/>
</dbReference>
<dbReference type="Gene3D" id="3.40.50.720">
    <property type="entry name" value="NAD(P)-binding Rossmann-like Domain"/>
    <property type="match status" value="1"/>
</dbReference>
<dbReference type="InterPro" id="IPR013445">
    <property type="entry name" value="CDP_4_6_deHydtase"/>
</dbReference>
<dbReference type="Proteomes" id="UP000006327">
    <property type="component" value="Unassembled WGS sequence"/>
</dbReference>
<dbReference type="NCBIfam" id="TIGR02622">
    <property type="entry name" value="CDP_4_6_dhtase"/>
    <property type="match status" value="1"/>
</dbReference>
<dbReference type="InterPro" id="IPR016040">
    <property type="entry name" value="NAD(P)-bd_dom"/>
</dbReference>
<dbReference type="EMBL" id="BAEO01000056">
    <property type="protein sequence ID" value="GAC20823.1"/>
    <property type="molecule type" value="Genomic_DNA"/>
</dbReference>
<name>K6YVT3_9ALTE</name>
<accession>K6YVT3</accession>
<sequence length="352" mass="39294">MPSSANFFRGRKVLITGHTGFKGSWLTLWLHRLGAEVTGISLSPITEPNLFSRANIELLCEHHVCDIRDSAALTFLVQKAKPEIIFHLAAQPLVRASYLQPLDTFSTNIMGAANLLQALREVDTVKSVVMVTTDKVYHNNECLHPYNEDARLGGHDPYSASKAASELVIASYRQAFLAERGVALATARAGNVIGGGDWSEDRLIPDAVRAWQNKKPLEIRLPEAIRPWQHVLEPLFGYMQLAKKLYLQPELAGAYNFGPNANEAVTVREVIDIARNVYGTGEVNYHQENKGLHEAGVLMLDTSKITNLLQNQPVWPLNQTIQRTFDWYRAENQGKTAFDLCTTDIEAYEALL</sequence>